<protein>
    <submittedName>
        <fullName evidence="1">Expressed protein</fullName>
    </submittedName>
</protein>
<dbReference type="AlphaFoldDB" id="D8Q9Z8"/>
<dbReference type="EMBL" id="GL377308">
    <property type="protein sequence ID" value="EFI95748.1"/>
    <property type="molecule type" value="Genomic_DNA"/>
</dbReference>
<dbReference type="OrthoDB" id="2651020at2759"/>
<dbReference type="eggNOG" id="ENOG502ST2G">
    <property type="taxonomic scope" value="Eukaryota"/>
</dbReference>
<proteinExistence type="predicted"/>
<dbReference type="OMA" id="HRGCAIG"/>
<dbReference type="Proteomes" id="UP000007431">
    <property type="component" value="Unassembled WGS sequence"/>
</dbReference>
<keyword evidence="2" id="KW-1185">Reference proteome</keyword>
<organism evidence="2">
    <name type="scientific">Schizophyllum commune (strain H4-8 / FGSC 9210)</name>
    <name type="common">Split gill fungus</name>
    <dbReference type="NCBI Taxonomy" id="578458"/>
    <lineage>
        <taxon>Eukaryota</taxon>
        <taxon>Fungi</taxon>
        <taxon>Dikarya</taxon>
        <taxon>Basidiomycota</taxon>
        <taxon>Agaricomycotina</taxon>
        <taxon>Agaricomycetes</taxon>
        <taxon>Agaricomycetidae</taxon>
        <taxon>Agaricales</taxon>
        <taxon>Schizophyllaceae</taxon>
        <taxon>Schizophyllum</taxon>
    </lineage>
</organism>
<dbReference type="VEuPathDB" id="FungiDB:SCHCODRAFT_02631148"/>
<gene>
    <name evidence="1" type="ORF">SCHCODRAFT_77778</name>
</gene>
<evidence type="ECO:0000313" key="2">
    <source>
        <dbReference type="Proteomes" id="UP000007431"/>
    </source>
</evidence>
<name>D8Q9Z8_SCHCM</name>
<dbReference type="KEGG" id="scm:SCHCO_02631148"/>
<sequence length="154" mass="17105">MYELTNQTREVDLCNLFMNIKLDSDHVHAKRGTARPLDDVVMSDAETEQSDADSDCSAHGATDNACSQSPPLHGCAFLQVVQQQLQNYATTNGEYLEAIFTHRQMYMLSPSAHAECAHAFTELAGALEQRAWRADRDADAEAVAAFRHESWLMG</sequence>
<evidence type="ECO:0000313" key="1">
    <source>
        <dbReference type="EMBL" id="EFI95748.1"/>
    </source>
</evidence>
<accession>D8Q9Z8</accession>
<feature type="non-terminal residue" evidence="1">
    <location>
        <position position="154"/>
    </location>
</feature>
<dbReference type="InParanoid" id="D8Q9Z8"/>
<reference evidence="1 2" key="1">
    <citation type="journal article" date="2010" name="Nat. Biotechnol.">
        <title>Genome sequence of the model mushroom Schizophyllum commune.</title>
        <authorList>
            <person name="Ohm R.A."/>
            <person name="de Jong J.F."/>
            <person name="Lugones L.G."/>
            <person name="Aerts A."/>
            <person name="Kothe E."/>
            <person name="Stajich J.E."/>
            <person name="de Vries R.P."/>
            <person name="Record E."/>
            <person name="Levasseur A."/>
            <person name="Baker S.E."/>
            <person name="Bartholomew K.A."/>
            <person name="Coutinho P.M."/>
            <person name="Erdmann S."/>
            <person name="Fowler T.J."/>
            <person name="Gathman A.C."/>
            <person name="Lombard V."/>
            <person name="Henrissat B."/>
            <person name="Knabe N."/>
            <person name="Kuees U."/>
            <person name="Lilly W.W."/>
            <person name="Lindquist E."/>
            <person name="Lucas S."/>
            <person name="Magnuson J.K."/>
            <person name="Piumi F."/>
            <person name="Raudaskoski M."/>
            <person name="Salamov A."/>
            <person name="Schmutz J."/>
            <person name="Schwarze F.W.M.R."/>
            <person name="vanKuyk P.A."/>
            <person name="Horton J.S."/>
            <person name="Grigoriev I.V."/>
            <person name="Woesten H.A.B."/>
        </authorList>
    </citation>
    <scope>NUCLEOTIDE SEQUENCE [LARGE SCALE GENOMIC DNA]</scope>
    <source>
        <strain evidence="2">H4-8 / FGSC 9210</strain>
    </source>
</reference>
<dbReference type="GeneID" id="9588503"/>
<dbReference type="HOGENOM" id="CLU_109914_0_0_1"/>